<dbReference type="PANTHER" id="PTHR43156:SF2">
    <property type="entry name" value="STAGE II SPORULATION PROTEIN E"/>
    <property type="match status" value="1"/>
</dbReference>
<evidence type="ECO:0000256" key="1">
    <source>
        <dbReference type="ARBA" id="ARBA00022801"/>
    </source>
</evidence>
<evidence type="ECO:0000313" key="4">
    <source>
        <dbReference type="Proteomes" id="UP001596139"/>
    </source>
</evidence>
<dbReference type="EMBL" id="JBHSPX010000006">
    <property type="protein sequence ID" value="MFC6064818.1"/>
    <property type="molecule type" value="Genomic_DNA"/>
</dbReference>
<dbReference type="Gene3D" id="3.60.40.10">
    <property type="entry name" value="PPM-type phosphatase domain"/>
    <property type="match status" value="1"/>
</dbReference>
<gene>
    <name evidence="3" type="ORF">ACFP4F_20015</name>
</gene>
<organism evidence="3 4">
    <name type="scientific">Streptomyces ochraceiscleroticus</name>
    <dbReference type="NCBI Taxonomy" id="47761"/>
    <lineage>
        <taxon>Bacteria</taxon>
        <taxon>Bacillati</taxon>
        <taxon>Actinomycetota</taxon>
        <taxon>Actinomycetes</taxon>
        <taxon>Kitasatosporales</taxon>
        <taxon>Streptomycetaceae</taxon>
        <taxon>Streptomyces</taxon>
    </lineage>
</organism>
<dbReference type="PANTHER" id="PTHR43156">
    <property type="entry name" value="STAGE II SPORULATION PROTEIN E-RELATED"/>
    <property type="match status" value="1"/>
</dbReference>
<dbReference type="Proteomes" id="UP001596139">
    <property type="component" value="Unassembled WGS sequence"/>
</dbReference>
<proteinExistence type="predicted"/>
<dbReference type="RefSeq" id="WP_157848795.1">
    <property type="nucleotide sequence ID" value="NZ_JBHSPX010000006.1"/>
</dbReference>
<dbReference type="SMART" id="SM00331">
    <property type="entry name" value="PP2C_SIG"/>
    <property type="match status" value="1"/>
</dbReference>
<dbReference type="InterPro" id="IPR001932">
    <property type="entry name" value="PPM-type_phosphatase-like_dom"/>
</dbReference>
<dbReference type="InterPro" id="IPR036457">
    <property type="entry name" value="PPM-type-like_dom_sf"/>
</dbReference>
<evidence type="ECO:0000313" key="3">
    <source>
        <dbReference type="EMBL" id="MFC6064818.1"/>
    </source>
</evidence>
<keyword evidence="1 3" id="KW-0378">Hydrolase</keyword>
<reference evidence="4" key="1">
    <citation type="journal article" date="2019" name="Int. J. Syst. Evol. Microbiol.">
        <title>The Global Catalogue of Microorganisms (GCM) 10K type strain sequencing project: providing services to taxonomists for standard genome sequencing and annotation.</title>
        <authorList>
            <consortium name="The Broad Institute Genomics Platform"/>
            <consortium name="The Broad Institute Genome Sequencing Center for Infectious Disease"/>
            <person name="Wu L."/>
            <person name="Ma J."/>
        </authorList>
    </citation>
    <scope>NUCLEOTIDE SEQUENCE [LARGE SCALE GENOMIC DNA]</scope>
    <source>
        <strain evidence="4">CGMCC 1.15180</strain>
    </source>
</reference>
<sequence>MRLIRGTFPLAVVAVCALLGRSLHLPQLFLPLMPAVAALPAMGRSGGRDVLGAGAAALGGVALLGWGARPVNVVAALAGVLTVTALIRAAARRSRRQESKLARLGRLAQVTQAAVLPRPPESVGGVRLDARYLAATPGATVGGDICGAERTPFGVRLLIGDVSGKGLDVVGTAAETLHIWRELAHHESSLAGIALRMDTAVTRIHHHDGFVTALLINVYDDGRVELLSCGHPPPLLVRGGRASWLAGLDATAPLGLMRMVQDRCPTAVVRPAPDDWLLLCTDGVAECRNGAGEFYPLAERLTAFCGHEPTVVLDALEVDLDRYRDGGSRDDAMMLLIRPPSRQHSS</sequence>
<accession>A0ABW1MN32</accession>
<dbReference type="Pfam" id="PF07228">
    <property type="entry name" value="SpoIIE"/>
    <property type="match status" value="1"/>
</dbReference>
<keyword evidence="4" id="KW-1185">Reference proteome</keyword>
<name>A0ABW1MN32_9ACTN</name>
<dbReference type="EC" id="3.1.3.16" evidence="3"/>
<dbReference type="InterPro" id="IPR052016">
    <property type="entry name" value="Bact_Sigma-Reg"/>
</dbReference>
<protein>
    <submittedName>
        <fullName evidence="3">PP2C family protein-serine/threonine phosphatase</fullName>
        <ecNumber evidence="3">3.1.3.16</ecNumber>
    </submittedName>
</protein>
<comment type="caution">
    <text evidence="3">The sequence shown here is derived from an EMBL/GenBank/DDBJ whole genome shotgun (WGS) entry which is preliminary data.</text>
</comment>
<dbReference type="SUPFAM" id="SSF81606">
    <property type="entry name" value="PP2C-like"/>
    <property type="match status" value="1"/>
</dbReference>
<feature type="domain" description="PPM-type phosphatase" evidence="2">
    <location>
        <begin position="126"/>
        <end position="339"/>
    </location>
</feature>
<evidence type="ECO:0000259" key="2">
    <source>
        <dbReference type="SMART" id="SM00331"/>
    </source>
</evidence>
<dbReference type="GO" id="GO:0004722">
    <property type="term" value="F:protein serine/threonine phosphatase activity"/>
    <property type="evidence" value="ECO:0007669"/>
    <property type="project" value="UniProtKB-EC"/>
</dbReference>